<evidence type="ECO:0008006" key="4">
    <source>
        <dbReference type="Google" id="ProtNLM"/>
    </source>
</evidence>
<name>A0A6A5ZFG1_9PLEO</name>
<organism evidence="2 3">
    <name type="scientific">Lophiotrema nucula</name>
    <dbReference type="NCBI Taxonomy" id="690887"/>
    <lineage>
        <taxon>Eukaryota</taxon>
        <taxon>Fungi</taxon>
        <taxon>Dikarya</taxon>
        <taxon>Ascomycota</taxon>
        <taxon>Pezizomycotina</taxon>
        <taxon>Dothideomycetes</taxon>
        <taxon>Pleosporomycetidae</taxon>
        <taxon>Pleosporales</taxon>
        <taxon>Lophiotremataceae</taxon>
        <taxon>Lophiotrema</taxon>
    </lineage>
</organism>
<dbReference type="AlphaFoldDB" id="A0A6A5ZFG1"/>
<dbReference type="OrthoDB" id="5326346at2759"/>
<dbReference type="Proteomes" id="UP000799770">
    <property type="component" value="Unassembled WGS sequence"/>
</dbReference>
<protein>
    <recommendedName>
        <fullName evidence="4">BTB domain-containing protein</fullName>
    </recommendedName>
</protein>
<feature type="region of interest" description="Disordered" evidence="1">
    <location>
        <begin position="38"/>
        <end position="70"/>
    </location>
</feature>
<accession>A0A6A5ZFG1</accession>
<sequence length="361" mass="40457">MADIVHKIDLNPDTVIILEDPTVDFAVWDTGDDTLARTSTGSFNGDAASSETTLEPQKNDNTSQELTENEAQSHSVQYLVSSRHLMLASPWFQRALTREGWTESDRDADGRYCIRTSGWDSNALLILLNILHLRNRRVPRLLSLETLAKIAVLVDYYECAEAVDLFGDVWTNAYEETPVPTSLCRDLVLWLWVSWSFQLTEKFEQATFVAIKHSIGDFDTLDLPLPAAVTEAIEKARQEGMLKLQSGLAALLGEYRSKQYSCPVGSGTSSFECGSMMYGALIKGMDTVGISTEGDSFDGISLEELCNDIRRIRSPTWYYSGSSGYYQSQHMCKLTRPLKDMTDEVEKSLKGLKLEKLKKDI</sequence>
<evidence type="ECO:0000313" key="3">
    <source>
        <dbReference type="Proteomes" id="UP000799770"/>
    </source>
</evidence>
<dbReference type="EMBL" id="ML977318">
    <property type="protein sequence ID" value="KAF2117945.1"/>
    <property type="molecule type" value="Genomic_DNA"/>
</dbReference>
<reference evidence="2" key="1">
    <citation type="journal article" date="2020" name="Stud. Mycol.">
        <title>101 Dothideomycetes genomes: a test case for predicting lifestyles and emergence of pathogens.</title>
        <authorList>
            <person name="Haridas S."/>
            <person name="Albert R."/>
            <person name="Binder M."/>
            <person name="Bloem J."/>
            <person name="Labutti K."/>
            <person name="Salamov A."/>
            <person name="Andreopoulos B."/>
            <person name="Baker S."/>
            <person name="Barry K."/>
            <person name="Bills G."/>
            <person name="Bluhm B."/>
            <person name="Cannon C."/>
            <person name="Castanera R."/>
            <person name="Culley D."/>
            <person name="Daum C."/>
            <person name="Ezra D."/>
            <person name="Gonzalez J."/>
            <person name="Henrissat B."/>
            <person name="Kuo A."/>
            <person name="Liang C."/>
            <person name="Lipzen A."/>
            <person name="Lutzoni F."/>
            <person name="Magnuson J."/>
            <person name="Mondo S."/>
            <person name="Nolan M."/>
            <person name="Ohm R."/>
            <person name="Pangilinan J."/>
            <person name="Park H.-J."/>
            <person name="Ramirez L."/>
            <person name="Alfaro M."/>
            <person name="Sun H."/>
            <person name="Tritt A."/>
            <person name="Yoshinaga Y."/>
            <person name="Zwiers L.-H."/>
            <person name="Turgeon B."/>
            <person name="Goodwin S."/>
            <person name="Spatafora J."/>
            <person name="Crous P."/>
            <person name="Grigoriev I."/>
        </authorList>
    </citation>
    <scope>NUCLEOTIDE SEQUENCE</scope>
    <source>
        <strain evidence="2">CBS 627.86</strain>
    </source>
</reference>
<evidence type="ECO:0000313" key="2">
    <source>
        <dbReference type="EMBL" id="KAF2117945.1"/>
    </source>
</evidence>
<evidence type="ECO:0000256" key="1">
    <source>
        <dbReference type="SAM" id="MobiDB-lite"/>
    </source>
</evidence>
<proteinExistence type="predicted"/>
<gene>
    <name evidence="2" type="ORF">BDV96DRAFT_517779</name>
</gene>
<keyword evidence="3" id="KW-1185">Reference proteome</keyword>